<organism evidence="4 5">
    <name type="scientific">Natronorubrum halalkaliphilum</name>
    <dbReference type="NCBI Taxonomy" id="2691917"/>
    <lineage>
        <taxon>Archaea</taxon>
        <taxon>Methanobacteriati</taxon>
        <taxon>Methanobacteriota</taxon>
        <taxon>Stenosarchaea group</taxon>
        <taxon>Halobacteria</taxon>
        <taxon>Halobacteriales</taxon>
        <taxon>Natrialbaceae</taxon>
        <taxon>Natronorubrum</taxon>
    </lineage>
</organism>
<feature type="transmembrane region" description="Helical" evidence="2">
    <location>
        <begin position="54"/>
        <end position="72"/>
    </location>
</feature>
<feature type="compositionally biased region" description="Acidic residues" evidence="1">
    <location>
        <begin position="260"/>
        <end position="276"/>
    </location>
</feature>
<evidence type="ECO:0000259" key="3">
    <source>
        <dbReference type="Pfam" id="PF13796"/>
    </source>
</evidence>
<accession>A0A6B0VLY3</accession>
<reference evidence="4 5" key="1">
    <citation type="submission" date="2020-01" db="EMBL/GenBank/DDBJ databases">
        <title>Natronorubrum sp. JWXQ-INN 674 isolated from Inner Mongolia Autonomous Region of China.</title>
        <authorList>
            <person name="Xue Q."/>
        </authorList>
    </citation>
    <scope>NUCLEOTIDE SEQUENCE [LARGE SCALE GENOMIC DNA]</scope>
    <source>
        <strain evidence="4 5">JWXQ-INN-674</strain>
    </source>
</reference>
<feature type="transmembrane region" description="Helical" evidence="2">
    <location>
        <begin position="29"/>
        <end position="48"/>
    </location>
</feature>
<keyword evidence="5" id="KW-1185">Reference proteome</keyword>
<dbReference type="AlphaFoldDB" id="A0A6B0VLY3"/>
<evidence type="ECO:0000256" key="2">
    <source>
        <dbReference type="SAM" id="Phobius"/>
    </source>
</evidence>
<dbReference type="GO" id="GO:0016301">
    <property type="term" value="F:kinase activity"/>
    <property type="evidence" value="ECO:0007669"/>
    <property type="project" value="UniProtKB-KW"/>
</dbReference>
<keyword evidence="2" id="KW-0472">Membrane</keyword>
<evidence type="ECO:0000313" key="5">
    <source>
        <dbReference type="Proteomes" id="UP000434101"/>
    </source>
</evidence>
<dbReference type="Proteomes" id="UP000434101">
    <property type="component" value="Unassembled WGS sequence"/>
</dbReference>
<evidence type="ECO:0000313" key="4">
    <source>
        <dbReference type="EMBL" id="MXV62590.1"/>
    </source>
</evidence>
<protein>
    <submittedName>
        <fullName evidence="4">Histidine kinase</fullName>
    </submittedName>
</protein>
<keyword evidence="2" id="KW-1133">Transmembrane helix</keyword>
<proteinExistence type="predicted"/>
<feature type="compositionally biased region" description="Low complexity" evidence="1">
    <location>
        <begin position="221"/>
        <end position="231"/>
    </location>
</feature>
<dbReference type="InterPro" id="IPR025828">
    <property type="entry name" value="Put_sensor_dom"/>
</dbReference>
<evidence type="ECO:0000256" key="1">
    <source>
        <dbReference type="SAM" id="MobiDB-lite"/>
    </source>
</evidence>
<feature type="transmembrane region" description="Helical" evidence="2">
    <location>
        <begin position="170"/>
        <end position="197"/>
    </location>
</feature>
<dbReference type="EMBL" id="WUYX01000033">
    <property type="protein sequence ID" value="MXV62590.1"/>
    <property type="molecule type" value="Genomic_DNA"/>
</dbReference>
<comment type="caution">
    <text evidence="4">The sequence shown here is derived from an EMBL/GenBank/DDBJ whole genome shotgun (WGS) entry which is preliminary data.</text>
</comment>
<feature type="transmembrane region" description="Helical" evidence="2">
    <location>
        <begin position="130"/>
        <end position="150"/>
    </location>
</feature>
<gene>
    <name evidence="4" type="ORF">GS429_11045</name>
</gene>
<name>A0A6B0VLY3_9EURY</name>
<keyword evidence="4" id="KW-0418">Kinase</keyword>
<dbReference type="OrthoDB" id="253413at2157"/>
<feature type="domain" description="Putative sensor" evidence="3">
    <location>
        <begin position="31"/>
        <end position="213"/>
    </location>
</feature>
<feature type="region of interest" description="Disordered" evidence="1">
    <location>
        <begin position="221"/>
        <end position="293"/>
    </location>
</feature>
<keyword evidence="2" id="KW-0812">Transmembrane</keyword>
<keyword evidence="4" id="KW-0808">Transferase</keyword>
<dbReference type="Pfam" id="PF13796">
    <property type="entry name" value="Sensor"/>
    <property type="match status" value="1"/>
</dbReference>
<sequence>MVPSTLRVRGDSAGDILGVVTDRQAYKNLCYLLLALPLGFIYGMPLLFGFTFGLFFSVLLIGIPILLATVFGTRLAAGLERIVANALLEVDLESPDDVRSPPDGGLLATIRAYLDAASTWRGLGFVLLKFWIWFVSILLLIALATILSVLTAPLHYPYEAELITVNDEPITWTIGTLPEAFLALGVGAILAVVFVHLSNGFAYVAGRMAVALLDGSSSAGDAAAEAGSTDDPPSVGSVGSRIAEPTAARLGDSRANGTEEPADAGTDEPMETDEPVDGSASPEPEAYVSDRSN</sequence>
<dbReference type="RefSeq" id="WP_160065417.1">
    <property type="nucleotide sequence ID" value="NZ_WUYX01000033.1"/>
</dbReference>